<protein>
    <submittedName>
        <fullName evidence="1">Uncharacterized protein</fullName>
    </submittedName>
</protein>
<keyword evidence="2" id="KW-1185">Reference proteome</keyword>
<evidence type="ECO:0000313" key="2">
    <source>
        <dbReference type="Proteomes" id="UP000801492"/>
    </source>
</evidence>
<organism evidence="1 2">
    <name type="scientific">Ignelater luminosus</name>
    <name type="common">Cucubano</name>
    <name type="synonym">Pyrophorus luminosus</name>
    <dbReference type="NCBI Taxonomy" id="2038154"/>
    <lineage>
        <taxon>Eukaryota</taxon>
        <taxon>Metazoa</taxon>
        <taxon>Ecdysozoa</taxon>
        <taxon>Arthropoda</taxon>
        <taxon>Hexapoda</taxon>
        <taxon>Insecta</taxon>
        <taxon>Pterygota</taxon>
        <taxon>Neoptera</taxon>
        <taxon>Endopterygota</taxon>
        <taxon>Coleoptera</taxon>
        <taxon>Polyphaga</taxon>
        <taxon>Elateriformia</taxon>
        <taxon>Elateroidea</taxon>
        <taxon>Elateridae</taxon>
        <taxon>Agrypninae</taxon>
        <taxon>Pyrophorini</taxon>
        <taxon>Ignelater</taxon>
    </lineage>
</organism>
<dbReference type="AlphaFoldDB" id="A0A8K0D683"/>
<gene>
    <name evidence="1" type="ORF">ILUMI_08812</name>
</gene>
<dbReference type="EMBL" id="VTPC01004247">
    <property type="protein sequence ID" value="KAF2897363.1"/>
    <property type="molecule type" value="Genomic_DNA"/>
</dbReference>
<dbReference type="OrthoDB" id="6754464at2759"/>
<accession>A0A8K0D683</accession>
<dbReference type="Proteomes" id="UP000801492">
    <property type="component" value="Unassembled WGS sequence"/>
</dbReference>
<comment type="caution">
    <text evidence="1">The sequence shown here is derived from an EMBL/GenBank/DDBJ whole genome shotgun (WGS) entry which is preliminary data.</text>
</comment>
<proteinExistence type="predicted"/>
<reference evidence="1" key="1">
    <citation type="submission" date="2019-08" db="EMBL/GenBank/DDBJ databases">
        <title>The genome of the North American firefly Photinus pyralis.</title>
        <authorList>
            <consortium name="Photinus pyralis genome working group"/>
            <person name="Fallon T.R."/>
            <person name="Sander Lower S.E."/>
            <person name="Weng J.-K."/>
        </authorList>
    </citation>
    <scope>NUCLEOTIDE SEQUENCE</scope>
    <source>
        <strain evidence="1">TRF0915ILg1</strain>
        <tissue evidence="1">Whole body</tissue>
    </source>
</reference>
<sequence length="125" mass="14090">MENRLFGLTYKDVRRLAFQIAETNNIPHNFNKTQGLAGEEPTSIPRAMGFNKVIVDKCFSLFNELMGTCKFSPTKIFNVDETGIITVPKKQPKAITLKRRKQVGIISSAEKGQLTTAAKHTFFRL</sequence>
<name>A0A8K0D683_IGNLU</name>
<evidence type="ECO:0000313" key="1">
    <source>
        <dbReference type="EMBL" id="KAF2897363.1"/>
    </source>
</evidence>